<accession>A0A1G1YTB2</accession>
<dbReference type="AlphaFoldDB" id="A0A1G1YTB2"/>
<name>A0A1G1YTB2_9BACT</name>
<protein>
    <recommendedName>
        <fullName evidence="2">Antitoxin</fullName>
    </recommendedName>
</protein>
<dbReference type="InterPro" id="IPR006442">
    <property type="entry name" value="Antitoxin_Phd/YefM"/>
</dbReference>
<comment type="function">
    <text evidence="2">Antitoxin component of a type II toxin-antitoxin (TA) system.</text>
</comment>
<evidence type="ECO:0000313" key="4">
    <source>
        <dbReference type="Proteomes" id="UP000178122"/>
    </source>
</evidence>
<evidence type="ECO:0000256" key="1">
    <source>
        <dbReference type="ARBA" id="ARBA00009981"/>
    </source>
</evidence>
<proteinExistence type="inferred from homology"/>
<comment type="similarity">
    <text evidence="1 2">Belongs to the phD/YefM antitoxin family.</text>
</comment>
<comment type="caution">
    <text evidence="3">The sequence shown here is derived from an EMBL/GenBank/DDBJ whole genome shotgun (WGS) entry which is preliminary data.</text>
</comment>
<dbReference type="Proteomes" id="UP000178122">
    <property type="component" value="Unassembled WGS sequence"/>
</dbReference>
<dbReference type="NCBIfam" id="TIGR01552">
    <property type="entry name" value="phd_fam"/>
    <property type="match status" value="1"/>
</dbReference>
<dbReference type="EMBL" id="MHIN01000010">
    <property type="protein sequence ID" value="OGY55592.1"/>
    <property type="molecule type" value="Genomic_DNA"/>
</dbReference>
<dbReference type="Pfam" id="PF02604">
    <property type="entry name" value="PhdYeFM_antitox"/>
    <property type="match status" value="1"/>
</dbReference>
<dbReference type="SUPFAM" id="SSF143120">
    <property type="entry name" value="YefM-like"/>
    <property type="match status" value="1"/>
</dbReference>
<dbReference type="Gene3D" id="3.40.1620.10">
    <property type="entry name" value="YefM-like domain"/>
    <property type="match status" value="1"/>
</dbReference>
<sequence length="93" mass="10824">MDNNRMLIPTSVNTKTVTDLRENTLNLLNEVKRRGHLYIFHRSHPKAVVMSLDEFVKIQAMLEDYMDEKDAEKLSEEPRGKGISFKDIAKKYA</sequence>
<organism evidence="3 4">
    <name type="scientific">Candidatus Buchananbacteria bacterium RIFCSPLOWO2_01_FULL_40_23b</name>
    <dbReference type="NCBI Taxonomy" id="1797544"/>
    <lineage>
        <taxon>Bacteria</taxon>
        <taxon>Candidatus Buchananiibacteriota</taxon>
    </lineage>
</organism>
<evidence type="ECO:0000256" key="2">
    <source>
        <dbReference type="RuleBase" id="RU362080"/>
    </source>
</evidence>
<evidence type="ECO:0000313" key="3">
    <source>
        <dbReference type="EMBL" id="OGY55592.1"/>
    </source>
</evidence>
<dbReference type="InterPro" id="IPR036165">
    <property type="entry name" value="YefM-like_sf"/>
</dbReference>
<gene>
    <name evidence="3" type="ORF">A2912_01605</name>
</gene>
<reference evidence="3 4" key="1">
    <citation type="journal article" date="2016" name="Nat. Commun.">
        <title>Thousands of microbial genomes shed light on interconnected biogeochemical processes in an aquifer system.</title>
        <authorList>
            <person name="Anantharaman K."/>
            <person name="Brown C.T."/>
            <person name="Hug L.A."/>
            <person name="Sharon I."/>
            <person name="Castelle C.J."/>
            <person name="Probst A.J."/>
            <person name="Thomas B.C."/>
            <person name="Singh A."/>
            <person name="Wilkins M.J."/>
            <person name="Karaoz U."/>
            <person name="Brodie E.L."/>
            <person name="Williams K.H."/>
            <person name="Hubbard S.S."/>
            <person name="Banfield J.F."/>
        </authorList>
    </citation>
    <scope>NUCLEOTIDE SEQUENCE [LARGE SCALE GENOMIC DNA]</scope>
</reference>